<dbReference type="EC" id="2.3.1.-" evidence="5"/>
<evidence type="ECO:0000256" key="5">
    <source>
        <dbReference type="RuleBase" id="RU367021"/>
    </source>
</evidence>
<protein>
    <recommendedName>
        <fullName evidence="5">Acetyltransferase</fullName>
        <ecNumber evidence="5">2.3.1.-</ecNumber>
    </recommendedName>
</protein>
<proteinExistence type="inferred from homology"/>
<reference evidence="7 8" key="1">
    <citation type="submission" date="2020-08" db="EMBL/GenBank/DDBJ databases">
        <title>Genome public.</title>
        <authorList>
            <person name="Liu C."/>
            <person name="Sun Q."/>
        </authorList>
    </citation>
    <scope>NUCLEOTIDE SEQUENCE [LARGE SCALE GENOMIC DNA]</scope>
    <source>
        <strain evidence="7 8">NSJ-71</strain>
    </source>
</reference>
<organism evidence="7 8">
    <name type="scientific">Ruminococcus intestinalis</name>
    <dbReference type="NCBI Taxonomy" id="2763066"/>
    <lineage>
        <taxon>Bacteria</taxon>
        <taxon>Bacillati</taxon>
        <taxon>Bacillota</taxon>
        <taxon>Clostridia</taxon>
        <taxon>Eubacteriales</taxon>
        <taxon>Oscillospiraceae</taxon>
        <taxon>Ruminococcus</taxon>
    </lineage>
</organism>
<evidence type="ECO:0000313" key="8">
    <source>
        <dbReference type="Proteomes" id="UP000636755"/>
    </source>
</evidence>
<feature type="domain" description="Maltose/galactoside acetyltransferase" evidence="6">
    <location>
        <begin position="1"/>
        <end position="52"/>
    </location>
</feature>
<dbReference type="InterPro" id="IPR001451">
    <property type="entry name" value="Hexapep"/>
</dbReference>
<dbReference type="Pfam" id="PF12464">
    <property type="entry name" value="Mac"/>
    <property type="match status" value="1"/>
</dbReference>
<dbReference type="PANTHER" id="PTHR43017:SF1">
    <property type="entry name" value="ACETYLTRANSFERASE YJL218W-RELATED"/>
    <property type="match status" value="1"/>
</dbReference>
<dbReference type="PANTHER" id="PTHR43017">
    <property type="entry name" value="GALACTOSIDE O-ACETYLTRANSFERASE"/>
    <property type="match status" value="1"/>
</dbReference>
<dbReference type="InterPro" id="IPR024688">
    <property type="entry name" value="Mac_dom"/>
</dbReference>
<dbReference type="CDD" id="cd03357">
    <property type="entry name" value="LbH_MAT_GAT"/>
    <property type="match status" value="1"/>
</dbReference>
<comment type="similarity">
    <text evidence="1 5">Belongs to the transferase hexapeptide repeat family.</text>
</comment>
<keyword evidence="2 5" id="KW-0808">Transferase</keyword>
<dbReference type="Pfam" id="PF00132">
    <property type="entry name" value="Hexapep"/>
    <property type="match status" value="1"/>
</dbReference>
<dbReference type="Gene3D" id="2.160.10.10">
    <property type="entry name" value="Hexapeptide repeat proteins"/>
    <property type="match status" value="1"/>
</dbReference>
<dbReference type="InterPro" id="IPR011004">
    <property type="entry name" value="Trimer_LpxA-like_sf"/>
</dbReference>
<dbReference type="EMBL" id="JACOPS010000001">
    <property type="protein sequence ID" value="MBC5727215.1"/>
    <property type="molecule type" value="Genomic_DNA"/>
</dbReference>
<dbReference type="Proteomes" id="UP000636755">
    <property type="component" value="Unassembled WGS sequence"/>
</dbReference>
<evidence type="ECO:0000256" key="4">
    <source>
        <dbReference type="ARBA" id="ARBA00023315"/>
    </source>
</evidence>
<keyword evidence="4 5" id="KW-0012">Acyltransferase</keyword>
<dbReference type="SMART" id="SM01266">
    <property type="entry name" value="Mac"/>
    <property type="match status" value="1"/>
</dbReference>
<dbReference type="SUPFAM" id="SSF51161">
    <property type="entry name" value="Trimeric LpxA-like enzymes"/>
    <property type="match status" value="1"/>
</dbReference>
<keyword evidence="3" id="KW-0677">Repeat</keyword>
<sequence>MIAGKVYNSQDSELVAALNKSKSLCRQYNNLDFSNVAARKVIIDELLQEEHNDGYCVFTPPFWCDYGFNVKVGKNFYSNHNLVILDCAEVTFGDNVFVGPNCGFYTAIHPIDAHQRNTGIELAKPIKVGSDVWFGGGVTVLPGVTIGNNVVIGAGSVVVKDIPSGVVAVGNPCKPIRKITEADKLDLDDPNI</sequence>
<gene>
    <name evidence="7" type="ORF">H8R91_01465</name>
</gene>
<evidence type="ECO:0000256" key="2">
    <source>
        <dbReference type="ARBA" id="ARBA00022679"/>
    </source>
</evidence>
<evidence type="ECO:0000256" key="3">
    <source>
        <dbReference type="ARBA" id="ARBA00022737"/>
    </source>
</evidence>
<evidence type="ECO:0000313" key="7">
    <source>
        <dbReference type="EMBL" id="MBC5727215.1"/>
    </source>
</evidence>
<dbReference type="InterPro" id="IPR039369">
    <property type="entry name" value="LacA-like"/>
</dbReference>
<evidence type="ECO:0000259" key="6">
    <source>
        <dbReference type="SMART" id="SM01266"/>
    </source>
</evidence>
<comment type="caution">
    <text evidence="7">The sequence shown here is derived from an EMBL/GenBank/DDBJ whole genome shotgun (WGS) entry which is preliminary data.</text>
</comment>
<keyword evidence="8" id="KW-1185">Reference proteome</keyword>
<evidence type="ECO:0000256" key="1">
    <source>
        <dbReference type="ARBA" id="ARBA00007274"/>
    </source>
</evidence>
<accession>A0ABR7HIA9</accession>
<name>A0ABR7HIA9_9FIRM</name>